<dbReference type="STRING" id="34506.A0A090L800"/>
<dbReference type="SUPFAM" id="SSF141673">
    <property type="entry name" value="MOSC N-terminal domain-like"/>
    <property type="match status" value="1"/>
</dbReference>
<organism evidence="2">
    <name type="scientific">Strongyloides ratti</name>
    <name type="common">Parasitic roundworm</name>
    <dbReference type="NCBI Taxonomy" id="34506"/>
    <lineage>
        <taxon>Eukaryota</taxon>
        <taxon>Metazoa</taxon>
        <taxon>Ecdysozoa</taxon>
        <taxon>Nematoda</taxon>
        <taxon>Chromadorea</taxon>
        <taxon>Rhabditida</taxon>
        <taxon>Tylenchina</taxon>
        <taxon>Panagrolaimomorpha</taxon>
        <taxon>Strongyloidoidea</taxon>
        <taxon>Strongyloididae</taxon>
        <taxon>Strongyloides</taxon>
    </lineage>
</organism>
<dbReference type="AlphaFoldDB" id="A0A090L800"/>
<name>A0A090L800_STRRB</name>
<sequence length="289" mass="33016">MKGIKVKIGECTKTGLKYGELEDRSFLVMDESSKKYVTAKEYKKMLTIQPSIKNGILNLYSCLSKKEINVTIDDVIERRNIVKVECYEGGICEGYDCGDDVSNFLKETLETSCNLRLIKYSNSLFDQRKATVHRNETLNYPIIVDHDVKYQDEGPFMIMTTNSLNDLNSKIEDEIMSVERFRPSIMVECYKDIPPFIEDYWNDIHVGDVQFYHLKPCTRCVITLINPETGSCNKTMEPLKTLRTYRLSPGKLRKTFGQSPVMGVVVGILKGGVIKEGDTIYTSYKTLPC</sequence>
<dbReference type="InterPro" id="IPR005302">
    <property type="entry name" value="MoCF_Sase_C"/>
</dbReference>
<evidence type="ECO:0000313" key="2">
    <source>
        <dbReference type="EMBL" id="CEF65931.1"/>
    </source>
</evidence>
<protein>
    <submittedName>
        <fullName evidence="2">Molybdenum cofactor sulfurase, C-terminal domain and MOSC, N-terminal beta barrel domain-containing protein</fullName>
    </submittedName>
</protein>
<accession>A0A090L800</accession>
<evidence type="ECO:0000313" key="5">
    <source>
        <dbReference type="WormBase" id="SRAE_2000060500"/>
    </source>
</evidence>
<evidence type="ECO:0000259" key="1">
    <source>
        <dbReference type="PROSITE" id="PS51340"/>
    </source>
</evidence>
<dbReference type="OrthoDB" id="17255at2759"/>
<dbReference type="EMBL" id="LN609529">
    <property type="protein sequence ID" value="CEF65931.1"/>
    <property type="molecule type" value="Genomic_DNA"/>
</dbReference>
<dbReference type="RefSeq" id="XP_024505131.1">
    <property type="nucleotide sequence ID" value="XM_024651455.1"/>
</dbReference>
<dbReference type="WormBase" id="SRAE_2000060500">
    <property type="protein sequence ID" value="SRP08353"/>
    <property type="gene ID" value="WBGene00260801"/>
</dbReference>
<proteinExistence type="predicted"/>
<dbReference type="PANTHER" id="PTHR36930">
    <property type="entry name" value="METAL-SULFUR CLUSTER BIOSYNTHESIS PROTEINS YUAD-RELATED"/>
    <property type="match status" value="1"/>
</dbReference>
<dbReference type="PROSITE" id="PS51340">
    <property type="entry name" value="MOSC"/>
    <property type="match status" value="1"/>
</dbReference>
<dbReference type="Pfam" id="PF03473">
    <property type="entry name" value="MOSC"/>
    <property type="match status" value="1"/>
</dbReference>
<dbReference type="CTD" id="36378295"/>
<dbReference type="GeneID" id="36378295"/>
<dbReference type="InterPro" id="IPR005303">
    <property type="entry name" value="MOCOS_middle"/>
</dbReference>
<dbReference type="GO" id="GO:0030151">
    <property type="term" value="F:molybdenum ion binding"/>
    <property type="evidence" value="ECO:0007669"/>
    <property type="project" value="InterPro"/>
</dbReference>
<dbReference type="GO" id="GO:0030170">
    <property type="term" value="F:pyridoxal phosphate binding"/>
    <property type="evidence" value="ECO:0007669"/>
    <property type="project" value="InterPro"/>
</dbReference>
<evidence type="ECO:0000313" key="3">
    <source>
        <dbReference type="Proteomes" id="UP000035682"/>
    </source>
</evidence>
<dbReference type="GO" id="GO:0003824">
    <property type="term" value="F:catalytic activity"/>
    <property type="evidence" value="ECO:0007669"/>
    <property type="project" value="InterPro"/>
</dbReference>
<dbReference type="WBParaSite" id="SRAE_2000060500.1">
    <property type="protein sequence ID" value="SRAE_2000060500.1"/>
    <property type="gene ID" value="WBGene00260801"/>
</dbReference>
<dbReference type="Pfam" id="PF03476">
    <property type="entry name" value="MOSC_N"/>
    <property type="match status" value="1"/>
</dbReference>
<dbReference type="OMA" id="SECATIY"/>
<evidence type="ECO:0000313" key="4">
    <source>
        <dbReference type="WBParaSite" id="SRAE_2000060500.1"/>
    </source>
</evidence>
<gene>
    <name evidence="2 4 5" type="ORF">SRAE_2000060500</name>
</gene>
<dbReference type="PANTHER" id="PTHR36930:SF1">
    <property type="entry name" value="MOSC DOMAIN-CONTAINING PROTEIN"/>
    <property type="match status" value="1"/>
</dbReference>
<feature type="domain" description="MOSC" evidence="1">
    <location>
        <begin position="127"/>
        <end position="283"/>
    </location>
</feature>
<dbReference type="Proteomes" id="UP000035682">
    <property type="component" value="Unplaced"/>
</dbReference>
<keyword evidence="3" id="KW-1185">Reference proteome</keyword>
<dbReference type="InterPro" id="IPR052716">
    <property type="entry name" value="MOSC_domain"/>
</dbReference>
<reference evidence="2 3" key="1">
    <citation type="submission" date="2014-09" db="EMBL/GenBank/DDBJ databases">
        <authorList>
            <person name="Martin A.A."/>
        </authorList>
    </citation>
    <scope>NUCLEOTIDE SEQUENCE</scope>
    <source>
        <strain evidence="3">ED321</strain>
        <strain evidence="2">ED321 Heterogonic</strain>
    </source>
</reference>
<reference evidence="4" key="2">
    <citation type="submission" date="2020-12" db="UniProtKB">
        <authorList>
            <consortium name="WormBaseParasite"/>
        </authorList>
    </citation>
    <scope>IDENTIFICATION</scope>
</reference>